<keyword evidence="1" id="KW-1133">Transmembrane helix</keyword>
<evidence type="ECO:0000256" key="1">
    <source>
        <dbReference type="SAM" id="Phobius"/>
    </source>
</evidence>
<reference evidence="2" key="1">
    <citation type="journal article" date="2013" name="J. Plant Res.">
        <title>Effect of fungi and light on seed germination of three Opuntia species from semiarid lands of central Mexico.</title>
        <authorList>
            <person name="Delgado-Sanchez P."/>
            <person name="Jimenez-Bremont J.F."/>
            <person name="Guerrero-Gonzalez Mde L."/>
            <person name="Flores J."/>
        </authorList>
    </citation>
    <scope>NUCLEOTIDE SEQUENCE</scope>
    <source>
        <tissue evidence="2">Cladode</tissue>
    </source>
</reference>
<keyword evidence="1" id="KW-0812">Transmembrane</keyword>
<organism evidence="2">
    <name type="scientific">Opuntia streptacantha</name>
    <name type="common">Prickly pear cactus</name>
    <name type="synonym">Opuntia cardona</name>
    <dbReference type="NCBI Taxonomy" id="393608"/>
    <lineage>
        <taxon>Eukaryota</taxon>
        <taxon>Viridiplantae</taxon>
        <taxon>Streptophyta</taxon>
        <taxon>Embryophyta</taxon>
        <taxon>Tracheophyta</taxon>
        <taxon>Spermatophyta</taxon>
        <taxon>Magnoliopsida</taxon>
        <taxon>eudicotyledons</taxon>
        <taxon>Gunneridae</taxon>
        <taxon>Pentapetalae</taxon>
        <taxon>Caryophyllales</taxon>
        <taxon>Cactineae</taxon>
        <taxon>Cactaceae</taxon>
        <taxon>Opuntioideae</taxon>
        <taxon>Opuntia</taxon>
    </lineage>
</organism>
<evidence type="ECO:0000313" key="2">
    <source>
        <dbReference type="EMBL" id="MBA4627498.1"/>
    </source>
</evidence>
<feature type="transmembrane region" description="Helical" evidence="1">
    <location>
        <begin position="53"/>
        <end position="71"/>
    </location>
</feature>
<name>A0A7C8YV14_OPUST</name>
<reference evidence="2" key="2">
    <citation type="submission" date="2020-07" db="EMBL/GenBank/DDBJ databases">
        <authorList>
            <person name="Vera ALvarez R."/>
            <person name="Arias-Moreno D.M."/>
            <person name="Jimenez-Jacinto V."/>
            <person name="Jimenez-Bremont J.F."/>
            <person name="Swaminathan K."/>
            <person name="Moose S.P."/>
            <person name="Guerrero-Gonzalez M.L."/>
            <person name="Marino-Ramirez L."/>
            <person name="Landsman D."/>
            <person name="Rodriguez-Kessler M."/>
            <person name="Delgado-Sanchez P."/>
        </authorList>
    </citation>
    <scope>NUCLEOTIDE SEQUENCE</scope>
    <source>
        <tissue evidence="2">Cladode</tissue>
    </source>
</reference>
<dbReference type="AlphaFoldDB" id="A0A7C8YV14"/>
<accession>A0A7C8YV14</accession>
<feature type="transmembrane region" description="Helical" evidence="1">
    <location>
        <begin position="20"/>
        <end position="41"/>
    </location>
</feature>
<dbReference type="EMBL" id="GISG01062341">
    <property type="protein sequence ID" value="MBA4627498.1"/>
    <property type="molecule type" value="Transcribed_RNA"/>
</dbReference>
<keyword evidence="1" id="KW-0472">Membrane</keyword>
<sequence length="132" mass="14047">MLNSQNVSILAGTLIMSCRVRVFSAFWVVLYYLTLPAIASIVQGNWCKSACSLGIMIYNLCKFVVLMHLIVSMSCHSCHFVVQHFATSILVVRSSSPMVVLCNPSGDSCVPGLQGSGGAASAIGSSCVGYDF</sequence>
<protein>
    <submittedName>
        <fullName evidence="2">Uncharacterized protein</fullName>
    </submittedName>
</protein>
<proteinExistence type="predicted"/>